<reference evidence="5" key="1">
    <citation type="journal article" date="2019" name="Int. J. Syst. Evol. Microbiol.">
        <title>The Global Catalogue of Microorganisms (GCM) 10K type strain sequencing project: providing services to taxonomists for standard genome sequencing and annotation.</title>
        <authorList>
            <consortium name="The Broad Institute Genomics Platform"/>
            <consortium name="The Broad Institute Genome Sequencing Center for Infectious Disease"/>
            <person name="Wu L."/>
            <person name="Ma J."/>
        </authorList>
    </citation>
    <scope>NUCLEOTIDE SEQUENCE [LARGE SCALE GENOMIC DNA]</scope>
    <source>
        <strain evidence="5">NBRC 108728</strain>
    </source>
</reference>
<dbReference type="Gene3D" id="3.90.226.10">
    <property type="entry name" value="2-enoyl-CoA Hydratase, Chain A, domain 1"/>
    <property type="match status" value="1"/>
</dbReference>
<dbReference type="InterPro" id="IPR001753">
    <property type="entry name" value="Enoyl-CoA_hydra/iso"/>
</dbReference>
<dbReference type="Gene3D" id="1.10.12.10">
    <property type="entry name" value="Lyase 2-enoyl-coa Hydratase, Chain A, domain 2"/>
    <property type="match status" value="1"/>
</dbReference>
<dbReference type="InterPro" id="IPR014748">
    <property type="entry name" value="Enoyl-CoA_hydra_C"/>
</dbReference>
<dbReference type="PANTHER" id="PTHR11941">
    <property type="entry name" value="ENOYL-COA HYDRATASE-RELATED"/>
    <property type="match status" value="1"/>
</dbReference>
<evidence type="ECO:0000313" key="5">
    <source>
        <dbReference type="Proteomes" id="UP001321486"/>
    </source>
</evidence>
<organism evidence="4 5">
    <name type="scientific">Frondihabitans sucicola</name>
    <dbReference type="NCBI Taxonomy" id="1268041"/>
    <lineage>
        <taxon>Bacteria</taxon>
        <taxon>Bacillati</taxon>
        <taxon>Actinomycetota</taxon>
        <taxon>Actinomycetes</taxon>
        <taxon>Micrococcales</taxon>
        <taxon>Microbacteriaceae</taxon>
        <taxon>Frondihabitans</taxon>
    </lineage>
</organism>
<comment type="similarity">
    <text evidence="1 3">Belongs to the enoyl-CoA hydratase/isomerase family.</text>
</comment>
<evidence type="ECO:0000256" key="2">
    <source>
        <dbReference type="ARBA" id="ARBA00023239"/>
    </source>
</evidence>
<name>A0ABN6Y019_9MICO</name>
<dbReference type="Pfam" id="PF00378">
    <property type="entry name" value="ECH_1"/>
    <property type="match status" value="1"/>
</dbReference>
<sequence>MLDLQERAADALQAVRNIRIPVIAAVNGPAAGGGLSLALAADIRLASENASFVASFSKIGLSAGDLGASWLLPRLVGPAHAADIALTGRTIRADEALSMRLVNRVVGADELLGEAVALAEQITRNSPAGVRLSKRALQANLEVPSYQAALELENRGQTLLTRTEDMAEALAAFVEKRPARFTNR</sequence>
<accession>A0ABN6Y019</accession>
<dbReference type="Proteomes" id="UP001321486">
    <property type="component" value="Chromosome"/>
</dbReference>
<gene>
    <name evidence="4" type="ORF">GCM10025867_26020</name>
</gene>
<dbReference type="PANTHER" id="PTHR11941:SF130">
    <property type="entry name" value="ENOYL-COA HYDRATASE ECHA12-RELATED"/>
    <property type="match status" value="1"/>
</dbReference>
<dbReference type="InterPro" id="IPR029045">
    <property type="entry name" value="ClpP/crotonase-like_dom_sf"/>
</dbReference>
<protein>
    <recommendedName>
        <fullName evidence="6">Enoyl-CoA hydratase/isomerase family protein</fullName>
    </recommendedName>
</protein>
<evidence type="ECO:0000313" key="4">
    <source>
        <dbReference type="EMBL" id="BDZ50361.1"/>
    </source>
</evidence>
<keyword evidence="5" id="KW-1185">Reference proteome</keyword>
<evidence type="ECO:0000256" key="3">
    <source>
        <dbReference type="RuleBase" id="RU003707"/>
    </source>
</evidence>
<dbReference type="SUPFAM" id="SSF52096">
    <property type="entry name" value="ClpP/crotonase"/>
    <property type="match status" value="1"/>
</dbReference>
<proteinExistence type="inferred from homology"/>
<dbReference type="EMBL" id="AP027732">
    <property type="protein sequence ID" value="BDZ50361.1"/>
    <property type="molecule type" value="Genomic_DNA"/>
</dbReference>
<evidence type="ECO:0000256" key="1">
    <source>
        <dbReference type="ARBA" id="ARBA00005254"/>
    </source>
</evidence>
<evidence type="ECO:0008006" key="6">
    <source>
        <dbReference type="Google" id="ProtNLM"/>
    </source>
</evidence>
<dbReference type="PROSITE" id="PS00166">
    <property type="entry name" value="ENOYL_COA_HYDRATASE"/>
    <property type="match status" value="1"/>
</dbReference>
<keyword evidence="2" id="KW-0456">Lyase</keyword>
<dbReference type="InterPro" id="IPR018376">
    <property type="entry name" value="Enoyl-CoA_hyd/isom_CS"/>
</dbReference>
<dbReference type="CDD" id="cd06558">
    <property type="entry name" value="crotonase-like"/>
    <property type="match status" value="1"/>
</dbReference>